<dbReference type="GeneID" id="113410210"/>
<dbReference type="GO" id="GO:0030496">
    <property type="term" value="C:midbody"/>
    <property type="evidence" value="ECO:0007669"/>
    <property type="project" value="TreeGrafter"/>
</dbReference>
<keyword evidence="3" id="KW-1185">Reference proteome</keyword>
<gene>
    <name evidence="4" type="primary">LOC113410210</name>
</gene>
<protein>
    <submittedName>
        <fullName evidence="4">Doublecortin domain-containing protein 1-like</fullName>
    </submittedName>
</protein>
<dbReference type="KEGG" id="nss:113410210"/>
<evidence type="ECO:0000313" key="3">
    <source>
        <dbReference type="Proteomes" id="UP000504612"/>
    </source>
</evidence>
<dbReference type="PANTHER" id="PTHR46302:SF3">
    <property type="entry name" value="DOUBLECORTIN DOMAIN-CONTAINING PROTEIN 1"/>
    <property type="match status" value="1"/>
</dbReference>
<dbReference type="PROSITE" id="PS50309">
    <property type="entry name" value="DC"/>
    <property type="match status" value="1"/>
</dbReference>
<accession>A0A6J1TQ38</accession>
<proteinExistence type="predicted"/>
<organism evidence="3 4">
    <name type="scientific">Notechis scutatus</name>
    <name type="common">mainland tiger snake</name>
    <dbReference type="NCBI Taxonomy" id="8663"/>
    <lineage>
        <taxon>Eukaryota</taxon>
        <taxon>Metazoa</taxon>
        <taxon>Chordata</taxon>
        <taxon>Craniata</taxon>
        <taxon>Vertebrata</taxon>
        <taxon>Euteleostomi</taxon>
        <taxon>Lepidosauria</taxon>
        <taxon>Squamata</taxon>
        <taxon>Bifurcata</taxon>
        <taxon>Unidentata</taxon>
        <taxon>Episquamata</taxon>
        <taxon>Toxicofera</taxon>
        <taxon>Serpentes</taxon>
        <taxon>Colubroidea</taxon>
        <taxon>Elapidae</taxon>
        <taxon>Hydrophiinae</taxon>
        <taxon>Notechis</taxon>
    </lineage>
</organism>
<evidence type="ECO:0000256" key="1">
    <source>
        <dbReference type="SAM" id="MobiDB-lite"/>
    </source>
</evidence>
<dbReference type="InterPro" id="IPR043188">
    <property type="entry name" value="DCDC1"/>
</dbReference>
<dbReference type="GO" id="GO:0035556">
    <property type="term" value="P:intracellular signal transduction"/>
    <property type="evidence" value="ECO:0007669"/>
    <property type="project" value="InterPro"/>
</dbReference>
<dbReference type="GO" id="GO:1902412">
    <property type="term" value="P:regulation of mitotic cytokinesis"/>
    <property type="evidence" value="ECO:0007669"/>
    <property type="project" value="InterPro"/>
</dbReference>
<dbReference type="Pfam" id="PF24478">
    <property type="entry name" value="DCX2_DCDC1"/>
    <property type="match status" value="2"/>
</dbReference>
<dbReference type="CDD" id="cd17155">
    <property type="entry name" value="DCX_DCDC1"/>
    <property type="match status" value="1"/>
</dbReference>
<dbReference type="Gene3D" id="3.10.20.230">
    <property type="entry name" value="Doublecortin domain"/>
    <property type="match status" value="1"/>
</dbReference>
<sequence>MHISGLFHKKGQAVLPDFIWTKSEMSCTAKKTEEKQRKSLLGPKSPPQSLEVSRRSGFQDGSIHQTKLVQKNDRKSKLASYKSNSRNNFCLTSPYKGNRPISAPSGQLSRCQHFSSSKLHFTGKASEISQIFRQKPQILKVTAYKNGAINIFAKVAVPLSIKLLLEECTEKLKLNMAARRIFLADGTEVLSAIDIPHDADVYISTGEPFSNPFKKIKDHLLLMKNATWTLNGLIFPRDVKRRKAEPVLSKRMKKLIEKPMIRFLVFKNCMGQDGYEIAAPPNQSEKFLDICTMRLNLISPAKYIYNMDGEKMEDLRNGKNCTICNSRIYEMKQPVHACVNV</sequence>
<dbReference type="SUPFAM" id="SSF89837">
    <property type="entry name" value="Doublecortin (DC)"/>
    <property type="match status" value="1"/>
</dbReference>
<reference evidence="4" key="1">
    <citation type="submission" date="2025-08" db="UniProtKB">
        <authorList>
            <consortium name="RefSeq"/>
        </authorList>
    </citation>
    <scope>IDENTIFICATION</scope>
</reference>
<evidence type="ECO:0000259" key="2">
    <source>
        <dbReference type="PROSITE" id="PS50309"/>
    </source>
</evidence>
<dbReference type="RefSeq" id="XP_026520436.1">
    <property type="nucleotide sequence ID" value="XM_026664651.1"/>
</dbReference>
<evidence type="ECO:0000313" key="4">
    <source>
        <dbReference type="RefSeq" id="XP_026520436.1"/>
    </source>
</evidence>
<dbReference type="Proteomes" id="UP000504612">
    <property type="component" value="Unplaced"/>
</dbReference>
<feature type="domain" description="Doublecortin" evidence="2">
    <location>
        <begin position="160"/>
        <end position="219"/>
    </location>
</feature>
<dbReference type="InterPro" id="IPR036572">
    <property type="entry name" value="Doublecortin_dom_sf"/>
</dbReference>
<dbReference type="PANTHER" id="PTHR46302">
    <property type="entry name" value="DOUBLECORTIN DOMAIN-CONTAINING PROTEIN 1"/>
    <property type="match status" value="1"/>
</dbReference>
<dbReference type="AlphaFoldDB" id="A0A6J1TQ38"/>
<dbReference type="InterPro" id="IPR056415">
    <property type="entry name" value="DCX2_DCDC1"/>
</dbReference>
<dbReference type="InterPro" id="IPR003533">
    <property type="entry name" value="Doublecortin_dom"/>
</dbReference>
<feature type="region of interest" description="Disordered" evidence="1">
    <location>
        <begin position="31"/>
        <end position="57"/>
    </location>
</feature>
<dbReference type="GO" id="GO:0008017">
    <property type="term" value="F:microtubule binding"/>
    <property type="evidence" value="ECO:0007669"/>
    <property type="project" value="InterPro"/>
</dbReference>
<name>A0A6J1TQ38_9SAUR</name>